<keyword evidence="3" id="KW-1185">Reference proteome</keyword>
<name>A0A923MLD7_9FIRM</name>
<evidence type="ECO:0000313" key="3">
    <source>
        <dbReference type="Proteomes" id="UP000620327"/>
    </source>
</evidence>
<dbReference type="Gene3D" id="1.10.10.2840">
    <property type="entry name" value="PucR C-terminal helix-turn-helix domain"/>
    <property type="match status" value="1"/>
</dbReference>
<organism evidence="2 3">
    <name type="scientific">Dysosmobacter segnis</name>
    <dbReference type="NCBI Taxonomy" id="2763042"/>
    <lineage>
        <taxon>Bacteria</taxon>
        <taxon>Bacillati</taxon>
        <taxon>Bacillota</taxon>
        <taxon>Clostridia</taxon>
        <taxon>Eubacteriales</taxon>
        <taxon>Oscillospiraceae</taxon>
        <taxon>Dysosmobacter</taxon>
    </lineage>
</organism>
<accession>A0A923MLD7</accession>
<comment type="caution">
    <text evidence="2">The sequence shown here is derived from an EMBL/GenBank/DDBJ whole genome shotgun (WGS) entry which is preliminary data.</text>
</comment>
<proteinExistence type="predicted"/>
<evidence type="ECO:0000313" key="2">
    <source>
        <dbReference type="EMBL" id="MBC5771669.1"/>
    </source>
</evidence>
<dbReference type="RefSeq" id="WP_187015861.1">
    <property type="nucleotide sequence ID" value="NZ_JACOQI010000020.1"/>
</dbReference>
<dbReference type="EMBL" id="JACOQI010000020">
    <property type="protein sequence ID" value="MBC5771669.1"/>
    <property type="molecule type" value="Genomic_DNA"/>
</dbReference>
<reference evidence="2" key="1">
    <citation type="submission" date="2020-08" db="EMBL/GenBank/DDBJ databases">
        <title>Genome public.</title>
        <authorList>
            <person name="Liu C."/>
            <person name="Sun Q."/>
        </authorList>
    </citation>
    <scope>NUCLEOTIDE SEQUENCE</scope>
    <source>
        <strain evidence="2">BX15</strain>
    </source>
</reference>
<dbReference type="AlphaFoldDB" id="A0A923MLD7"/>
<dbReference type="Pfam" id="PF13556">
    <property type="entry name" value="HTH_30"/>
    <property type="match status" value="1"/>
</dbReference>
<gene>
    <name evidence="2" type="ORF">H8Z83_15315</name>
</gene>
<dbReference type="InterPro" id="IPR042070">
    <property type="entry name" value="PucR_C-HTH_sf"/>
</dbReference>
<feature type="domain" description="PucR C-terminal helix-turn-helix" evidence="1">
    <location>
        <begin position="10"/>
        <end position="57"/>
    </location>
</feature>
<dbReference type="Proteomes" id="UP000620327">
    <property type="component" value="Unassembled WGS sequence"/>
</dbReference>
<dbReference type="InterPro" id="IPR025736">
    <property type="entry name" value="PucR_C-HTH_dom"/>
</dbReference>
<sequence>MNKEDAHIVIAMANHNMNVTDVARAIFAHRNTVLYHLDKVKRQTGLDPRRFYDLVELVKMAQEVLENGS</sequence>
<evidence type="ECO:0000259" key="1">
    <source>
        <dbReference type="Pfam" id="PF13556"/>
    </source>
</evidence>
<protein>
    <submittedName>
        <fullName evidence="2">Helix-turn-helix domain-containing protein</fullName>
    </submittedName>
</protein>